<dbReference type="InterPro" id="IPR059106">
    <property type="entry name" value="WHD_MalT"/>
</dbReference>
<evidence type="ECO:0000259" key="5">
    <source>
        <dbReference type="PROSITE" id="PS50043"/>
    </source>
</evidence>
<accession>A0ABN7QD60</accession>
<dbReference type="SMART" id="SM00421">
    <property type="entry name" value="HTH_LUXR"/>
    <property type="match status" value="1"/>
</dbReference>
<organism evidence="6 7">
    <name type="scientific">Cupriavidus numazuensis</name>
    <dbReference type="NCBI Taxonomy" id="221992"/>
    <lineage>
        <taxon>Bacteria</taxon>
        <taxon>Pseudomonadati</taxon>
        <taxon>Pseudomonadota</taxon>
        <taxon>Betaproteobacteria</taxon>
        <taxon>Burkholderiales</taxon>
        <taxon>Burkholderiaceae</taxon>
        <taxon>Cupriavidus</taxon>
    </lineage>
</organism>
<reference evidence="6 7" key="1">
    <citation type="submission" date="2021-03" db="EMBL/GenBank/DDBJ databases">
        <authorList>
            <person name="Peeters C."/>
        </authorList>
    </citation>
    <scope>NUCLEOTIDE SEQUENCE [LARGE SCALE GENOMIC DNA]</scope>
    <source>
        <strain evidence="6 7">LMG 26411</strain>
    </source>
</reference>
<dbReference type="Pfam" id="PF25873">
    <property type="entry name" value="WHD_MalT"/>
    <property type="match status" value="1"/>
</dbReference>
<keyword evidence="7" id="KW-1185">Reference proteome</keyword>
<dbReference type="Gene3D" id="3.40.50.300">
    <property type="entry name" value="P-loop containing nucleotide triphosphate hydrolases"/>
    <property type="match status" value="1"/>
</dbReference>
<dbReference type="InterPro" id="IPR003593">
    <property type="entry name" value="AAA+_ATPase"/>
</dbReference>
<dbReference type="EMBL" id="CAJPVI010000081">
    <property type="protein sequence ID" value="CAG2160465.1"/>
    <property type="molecule type" value="Genomic_DNA"/>
</dbReference>
<dbReference type="SUPFAM" id="SSF46894">
    <property type="entry name" value="C-terminal effector domain of the bipartite response regulators"/>
    <property type="match status" value="1"/>
</dbReference>
<dbReference type="Proteomes" id="UP000672657">
    <property type="component" value="Unassembled WGS sequence"/>
</dbReference>
<proteinExistence type="predicted"/>
<evidence type="ECO:0000313" key="6">
    <source>
        <dbReference type="EMBL" id="CAG2160465.1"/>
    </source>
</evidence>
<dbReference type="Pfam" id="PF00196">
    <property type="entry name" value="GerE"/>
    <property type="match status" value="1"/>
</dbReference>
<gene>
    <name evidence="6" type="primary">malT_16</name>
    <name evidence="6" type="ORF">LMG26411_07507</name>
</gene>
<keyword evidence="3" id="KW-0804">Transcription</keyword>
<evidence type="ECO:0000313" key="7">
    <source>
        <dbReference type="Proteomes" id="UP000672657"/>
    </source>
</evidence>
<dbReference type="SUPFAM" id="SSF52540">
    <property type="entry name" value="P-loop containing nucleoside triphosphate hydrolases"/>
    <property type="match status" value="1"/>
</dbReference>
<keyword evidence="1" id="KW-0805">Transcription regulation</keyword>
<protein>
    <submittedName>
        <fullName evidence="6">HTH-type transcriptional regulator MalT</fullName>
    </submittedName>
</protein>
<evidence type="ECO:0000256" key="3">
    <source>
        <dbReference type="ARBA" id="ARBA00023163"/>
    </source>
</evidence>
<dbReference type="InterPro" id="IPR011990">
    <property type="entry name" value="TPR-like_helical_dom_sf"/>
</dbReference>
<dbReference type="PANTHER" id="PTHR44688:SF16">
    <property type="entry name" value="DNA-BINDING TRANSCRIPTIONAL ACTIVATOR DEVR_DOSR"/>
    <property type="match status" value="1"/>
</dbReference>
<evidence type="ECO:0000256" key="2">
    <source>
        <dbReference type="ARBA" id="ARBA00023125"/>
    </source>
</evidence>
<dbReference type="SUPFAM" id="SSF48452">
    <property type="entry name" value="TPR-like"/>
    <property type="match status" value="1"/>
</dbReference>
<dbReference type="SMART" id="SM00382">
    <property type="entry name" value="AAA"/>
    <property type="match status" value="1"/>
</dbReference>
<dbReference type="InterPro" id="IPR036388">
    <property type="entry name" value="WH-like_DNA-bd_sf"/>
</dbReference>
<dbReference type="PROSITE" id="PS50043">
    <property type="entry name" value="HTH_LUXR_2"/>
    <property type="match status" value="1"/>
</dbReference>
<dbReference type="Gene3D" id="1.10.10.10">
    <property type="entry name" value="Winged helix-like DNA-binding domain superfamily/Winged helix DNA-binding domain"/>
    <property type="match status" value="1"/>
</dbReference>
<name>A0ABN7QD60_9BURK</name>
<dbReference type="Pfam" id="PF13191">
    <property type="entry name" value="AAA_16"/>
    <property type="match status" value="1"/>
</dbReference>
<dbReference type="InterPro" id="IPR041664">
    <property type="entry name" value="AAA_16"/>
</dbReference>
<evidence type="ECO:0000256" key="1">
    <source>
        <dbReference type="ARBA" id="ARBA00023015"/>
    </source>
</evidence>
<dbReference type="Gene3D" id="1.25.40.10">
    <property type="entry name" value="Tetratricopeptide repeat domain"/>
    <property type="match status" value="1"/>
</dbReference>
<dbReference type="CDD" id="cd01983">
    <property type="entry name" value="SIMIBI"/>
    <property type="match status" value="1"/>
</dbReference>
<sequence length="937" mass="103163">MSAPIPDSPSSETRVNAVENADTRLVPPRPGRGVVPRTALLDRLTQNRRRRCFVVQGPAGYGKTTMLVAWMRALGAFGYDVAWLSLSEDDNDIAKWIEDLAGSFARVDPAISREAGLLSQVGSGSDAVERTIIALVRGIARHGRELVFVLDDVHLLADPRVHAALQWLVDYAPANLHLVLASRSAIPASLDRLRAENELLELDAGDLQFSADESEQFLKSQLGELDHTSAQRLHGLTDGWAAGLQLFTLAWKKQRRGTPKPEAALAFFQKQLRTARAFSLYFEREVLDRLATPELDLLVRVSPCSRFCASLCARLLDDGTTQAEAAARLARLESDNLFISRVGTEQQDPWYRLHPLLNEAMSERFAGLDATTRRALQQSAWHWFRDHGLPEEAVQHALDADEPQAAAEMVEACAEDLFLRGERVRLMTLVRLLPKAQVQRSLALQLWMARVQLYRRELDDCAASLDAVDEAMPRDDEANRFMLIALRGALAVLRDDTDSAQSVLPRLEVPPAAATAVTLGGSRHILCWLYMRQGRFEQARSLLSDPPAAQGLLPAGSVTGTLYGQCLAGLSYLIEGRMTEAERICRPVLRDAEAGGMASADTANLAIALLGEILYEQGEDQRVRDLLEARVDVLEYISLPDAVLRLMTVLSGTRWTAGHRLEAFSYLERLEDFAIRLGLDRLLAHCLALQAWRRTATGEVAAAQECLERLATIDARYAHHAQSPFSEIHHVAQVAALRWRLETGDIEQARRDIGSLLDDCARHGRQRETAALFMQRAVVETRSGRPAAAQADVIAALELGHKLGLMRTLVDSHADAPALIAQVAADPALDPVLGFYAERVLRRTEALAAAQAGKSNRNAPATAPKLSQREADVVWLLGQALTAKKIARALGLSPETVKWHLTNIYGKLGVSGRDEAIERIRDLQVPRGQGTPHSQGN</sequence>
<comment type="caution">
    <text evidence="6">The sequence shown here is derived from an EMBL/GenBank/DDBJ whole genome shotgun (WGS) entry which is preliminary data.</text>
</comment>
<dbReference type="PRINTS" id="PR00038">
    <property type="entry name" value="HTHLUXR"/>
</dbReference>
<dbReference type="PANTHER" id="PTHR44688">
    <property type="entry name" value="DNA-BINDING TRANSCRIPTIONAL ACTIVATOR DEVR_DOSR"/>
    <property type="match status" value="1"/>
</dbReference>
<dbReference type="RefSeq" id="WP_211958254.1">
    <property type="nucleotide sequence ID" value="NZ_CAJPVI010000081.1"/>
</dbReference>
<feature type="region of interest" description="Disordered" evidence="4">
    <location>
        <begin position="1"/>
        <end position="29"/>
    </location>
</feature>
<dbReference type="InterPro" id="IPR000792">
    <property type="entry name" value="Tscrpt_reg_LuxR_C"/>
</dbReference>
<dbReference type="InterPro" id="IPR027417">
    <property type="entry name" value="P-loop_NTPase"/>
</dbReference>
<feature type="domain" description="HTH luxR-type" evidence="5">
    <location>
        <begin position="859"/>
        <end position="924"/>
    </location>
</feature>
<keyword evidence="2" id="KW-0238">DNA-binding</keyword>
<evidence type="ECO:0000256" key="4">
    <source>
        <dbReference type="SAM" id="MobiDB-lite"/>
    </source>
</evidence>
<dbReference type="CDD" id="cd06170">
    <property type="entry name" value="LuxR_C_like"/>
    <property type="match status" value="1"/>
</dbReference>
<dbReference type="InterPro" id="IPR016032">
    <property type="entry name" value="Sig_transdc_resp-reg_C-effctor"/>
</dbReference>